<evidence type="ECO:0000259" key="9">
    <source>
        <dbReference type="PROSITE" id="PS51194"/>
    </source>
</evidence>
<dbReference type="GO" id="GO:0003724">
    <property type="term" value="F:RNA helicase activity"/>
    <property type="evidence" value="ECO:0007669"/>
    <property type="project" value="UniProtKB-EC"/>
</dbReference>
<comment type="similarity">
    <text evidence="5">Belongs to the DEAD box helicase family.</text>
</comment>
<keyword evidence="4" id="KW-0067">ATP-binding</keyword>
<evidence type="ECO:0000256" key="4">
    <source>
        <dbReference type="ARBA" id="ARBA00022840"/>
    </source>
</evidence>
<dbReference type="SUPFAM" id="SSF52540">
    <property type="entry name" value="P-loop containing nucleoside triphosphate hydrolases"/>
    <property type="match status" value="1"/>
</dbReference>
<dbReference type="RefSeq" id="WP_075728617.1">
    <property type="nucleotide sequence ID" value="NZ_LTDM01000066.1"/>
</dbReference>
<evidence type="ECO:0000256" key="7">
    <source>
        <dbReference type="SAM" id="MobiDB-lite"/>
    </source>
</evidence>
<keyword evidence="2 11" id="KW-0378">Hydrolase</keyword>
<dbReference type="PROSITE" id="PS51192">
    <property type="entry name" value="HELICASE_ATP_BIND_1"/>
    <property type="match status" value="1"/>
</dbReference>
<dbReference type="PANTHER" id="PTHR47959:SF1">
    <property type="entry name" value="ATP-DEPENDENT RNA HELICASE DBPA"/>
    <property type="match status" value="1"/>
</dbReference>
<protein>
    <submittedName>
        <fullName evidence="11">DEAD-box ATP-dependent RNA helicase CshA</fullName>
        <ecNumber evidence="11">3.6.4.13</ecNumber>
    </submittedName>
</protein>
<dbReference type="PANTHER" id="PTHR47959">
    <property type="entry name" value="ATP-DEPENDENT RNA HELICASE RHLE-RELATED"/>
    <property type="match status" value="1"/>
</dbReference>
<dbReference type="InterPro" id="IPR011545">
    <property type="entry name" value="DEAD/DEAH_box_helicase_dom"/>
</dbReference>
<evidence type="ECO:0000256" key="6">
    <source>
        <dbReference type="PROSITE-ProRule" id="PRU00552"/>
    </source>
</evidence>
<accession>A0A1U7M2E3</accession>
<dbReference type="GO" id="GO:0005829">
    <property type="term" value="C:cytosol"/>
    <property type="evidence" value="ECO:0007669"/>
    <property type="project" value="TreeGrafter"/>
</dbReference>
<dbReference type="GO" id="GO:0016787">
    <property type="term" value="F:hydrolase activity"/>
    <property type="evidence" value="ECO:0007669"/>
    <property type="project" value="UniProtKB-KW"/>
</dbReference>
<dbReference type="GO" id="GO:0005524">
    <property type="term" value="F:ATP binding"/>
    <property type="evidence" value="ECO:0007669"/>
    <property type="project" value="UniProtKB-KW"/>
</dbReference>
<feature type="compositionally biased region" description="Polar residues" evidence="7">
    <location>
        <begin position="372"/>
        <end position="384"/>
    </location>
</feature>
<dbReference type="AlphaFoldDB" id="A0A1U7M2E3"/>
<dbReference type="Pfam" id="PF00270">
    <property type="entry name" value="DEAD"/>
    <property type="match status" value="1"/>
</dbReference>
<dbReference type="GO" id="GO:0003676">
    <property type="term" value="F:nucleic acid binding"/>
    <property type="evidence" value="ECO:0007669"/>
    <property type="project" value="InterPro"/>
</dbReference>
<gene>
    <name evidence="11" type="primary">cshA_2</name>
    <name evidence="11" type="ORF">TICRE_25210</name>
</gene>
<dbReference type="InterPro" id="IPR001650">
    <property type="entry name" value="Helicase_C-like"/>
</dbReference>
<dbReference type="InterPro" id="IPR050079">
    <property type="entry name" value="DEAD_box_RNA_helicase"/>
</dbReference>
<keyword evidence="3 11" id="KW-0347">Helicase</keyword>
<comment type="caution">
    <text evidence="11">The sequence shown here is derived from an EMBL/GenBank/DDBJ whole genome shotgun (WGS) entry which is preliminary data.</text>
</comment>
<sequence length="423" mass="47616">MSNNFKELGIKEKLVDLLSNNGIKTPTPIQEKAIPKILDGKDIIGEAQTGTGKTLAFLLPIIEGINVEKNQIQALIMAPTRELAIQITQEAKKLSEPFGINILAIYGGQDVFKQLKKLENGVHLVIGTPGRLLDHMRRDSINLGYIKYLVLDEADVMLNMGFLNDMQDIISNTPKRRQTMLFSATIPKGLKALAKRYMKEPETIKIESTNIILDDINQIVIKTTDRGKEEALINIIKEENPFMAIIFCRTKRRVKTLNIHLQEAGFITEEIHGDLSQAKRERVIKSFRKMEIPLLVATDVAARGLDIEGITHVFNYDIPEDPDSYIHRIGRTGRAGEKGKAYTFVTPKNEEDLISIEKKINTTLKSKDMNKNKGQITSRSSKVKSSFKDKEKPLKGNKWDKNSSGKGKSIEKNKSRGRKARGR</sequence>
<dbReference type="PROSITE" id="PS51195">
    <property type="entry name" value="Q_MOTIF"/>
    <property type="match status" value="1"/>
</dbReference>
<feature type="domain" description="Helicase ATP-binding" evidence="8">
    <location>
        <begin position="34"/>
        <end position="204"/>
    </location>
</feature>
<feature type="compositionally biased region" description="Basic and acidic residues" evidence="7">
    <location>
        <begin position="386"/>
        <end position="414"/>
    </location>
</feature>
<feature type="domain" description="Helicase C-terminal" evidence="9">
    <location>
        <begin position="228"/>
        <end position="384"/>
    </location>
</feature>
<dbReference type="CDD" id="cd18787">
    <property type="entry name" value="SF2_C_DEAD"/>
    <property type="match status" value="1"/>
</dbReference>
<dbReference type="InterPro" id="IPR027417">
    <property type="entry name" value="P-loop_NTPase"/>
</dbReference>
<evidence type="ECO:0000259" key="8">
    <source>
        <dbReference type="PROSITE" id="PS51192"/>
    </source>
</evidence>
<dbReference type="PROSITE" id="PS51194">
    <property type="entry name" value="HELICASE_CTER"/>
    <property type="match status" value="1"/>
</dbReference>
<dbReference type="InterPro" id="IPR044742">
    <property type="entry name" value="DEAD/DEAH_RhlB"/>
</dbReference>
<dbReference type="Proteomes" id="UP000186112">
    <property type="component" value="Unassembled WGS sequence"/>
</dbReference>
<evidence type="ECO:0000259" key="10">
    <source>
        <dbReference type="PROSITE" id="PS51195"/>
    </source>
</evidence>
<evidence type="ECO:0000256" key="3">
    <source>
        <dbReference type="ARBA" id="ARBA00022806"/>
    </source>
</evidence>
<dbReference type="OrthoDB" id="9805696at2"/>
<name>A0A1U7M2E3_TISCR</name>
<evidence type="ECO:0000256" key="1">
    <source>
        <dbReference type="ARBA" id="ARBA00022741"/>
    </source>
</evidence>
<dbReference type="InterPro" id="IPR014014">
    <property type="entry name" value="RNA_helicase_DEAD_Q_motif"/>
</dbReference>
<keyword evidence="12" id="KW-1185">Reference proteome</keyword>
<dbReference type="InterPro" id="IPR014001">
    <property type="entry name" value="Helicase_ATP-bd"/>
</dbReference>
<reference evidence="11 12" key="1">
    <citation type="submission" date="2016-02" db="EMBL/GenBank/DDBJ databases">
        <title>Genome sequence of Tissierella creatinophila DSM 6911.</title>
        <authorList>
            <person name="Poehlein A."/>
            <person name="Daniel R."/>
        </authorList>
    </citation>
    <scope>NUCLEOTIDE SEQUENCE [LARGE SCALE GENOMIC DNA]</scope>
    <source>
        <strain evidence="11 12">DSM 6911</strain>
    </source>
</reference>
<dbReference type="SMART" id="SM00490">
    <property type="entry name" value="HELICc"/>
    <property type="match status" value="1"/>
</dbReference>
<dbReference type="EC" id="3.6.4.13" evidence="11"/>
<evidence type="ECO:0000313" key="11">
    <source>
        <dbReference type="EMBL" id="OLS01482.1"/>
    </source>
</evidence>
<organism evidence="11 12">
    <name type="scientific">Tissierella creatinophila DSM 6911</name>
    <dbReference type="NCBI Taxonomy" id="1123403"/>
    <lineage>
        <taxon>Bacteria</taxon>
        <taxon>Bacillati</taxon>
        <taxon>Bacillota</taxon>
        <taxon>Tissierellia</taxon>
        <taxon>Tissierellales</taxon>
        <taxon>Tissierellaceae</taxon>
        <taxon>Tissierella</taxon>
    </lineage>
</organism>
<evidence type="ECO:0000256" key="2">
    <source>
        <dbReference type="ARBA" id="ARBA00022801"/>
    </source>
</evidence>
<evidence type="ECO:0000256" key="5">
    <source>
        <dbReference type="ARBA" id="ARBA00038437"/>
    </source>
</evidence>
<feature type="short sequence motif" description="Q motif" evidence="6">
    <location>
        <begin position="3"/>
        <end position="31"/>
    </location>
</feature>
<evidence type="ECO:0000313" key="12">
    <source>
        <dbReference type="Proteomes" id="UP000186112"/>
    </source>
</evidence>
<proteinExistence type="inferred from homology"/>
<dbReference type="CDD" id="cd00268">
    <property type="entry name" value="DEADc"/>
    <property type="match status" value="1"/>
</dbReference>
<feature type="domain" description="DEAD-box RNA helicase Q" evidence="10">
    <location>
        <begin position="3"/>
        <end position="31"/>
    </location>
</feature>
<keyword evidence="1" id="KW-0547">Nucleotide-binding</keyword>
<dbReference type="EMBL" id="LTDM01000066">
    <property type="protein sequence ID" value="OLS01482.1"/>
    <property type="molecule type" value="Genomic_DNA"/>
</dbReference>
<dbReference type="Gene3D" id="3.40.50.300">
    <property type="entry name" value="P-loop containing nucleotide triphosphate hydrolases"/>
    <property type="match status" value="2"/>
</dbReference>
<dbReference type="Pfam" id="PF00271">
    <property type="entry name" value="Helicase_C"/>
    <property type="match status" value="1"/>
</dbReference>
<feature type="region of interest" description="Disordered" evidence="7">
    <location>
        <begin position="365"/>
        <end position="423"/>
    </location>
</feature>
<dbReference type="SMART" id="SM00487">
    <property type="entry name" value="DEXDc"/>
    <property type="match status" value="1"/>
</dbReference>